<proteinExistence type="predicted"/>
<feature type="transmembrane region" description="Helical" evidence="2">
    <location>
        <begin position="34"/>
        <end position="55"/>
    </location>
</feature>
<accession>A0ABP1FCT6</accession>
<feature type="domain" description="Peptidase M56" evidence="3">
    <location>
        <begin position="97"/>
        <end position="240"/>
    </location>
</feature>
<gene>
    <name evidence="4" type="ORF">T190115A13A_20373</name>
</gene>
<name>A0ABP1FCT6_9FLAO</name>
<feature type="transmembrane region" description="Helical" evidence="2">
    <location>
        <begin position="164"/>
        <end position="183"/>
    </location>
</feature>
<dbReference type="Pfam" id="PF05569">
    <property type="entry name" value="Peptidase_M56"/>
    <property type="match status" value="1"/>
</dbReference>
<keyword evidence="2" id="KW-0812">Transmembrane</keyword>
<feature type="transmembrane region" description="Helical" evidence="2">
    <location>
        <begin position="6"/>
        <end position="22"/>
    </location>
</feature>
<dbReference type="RefSeq" id="WP_348738749.1">
    <property type="nucleotide sequence ID" value="NZ_CAXJRC010000022.1"/>
</dbReference>
<keyword evidence="5" id="KW-1185">Reference proteome</keyword>
<evidence type="ECO:0000313" key="5">
    <source>
        <dbReference type="Proteomes" id="UP001497602"/>
    </source>
</evidence>
<sequence>MILYLLKSTTCLLLLLAFYYFLLEREKMHQFNRFYLLGAVAFSFLAPLFTITIISDKPIETSVYTKNLSESNWKSYLLIFSLIISMLLLIRFIKNASSMVKMANENEQISYQNTTLVLVEKPILPFTFWNYIFINKEEFEKKRIEKELLTHELTHVKQKHTIDIVLIEILLILFWFNPIFYFLKKCIRLNHEFLADSKVIDSHKNISEYQHLLLSKAAWNNNYYLASNFNYSLTKKRLVMMTLQSSKNKVLLKKLAVIPLVAGFTFLFAERVQAQKASKKEITEFNVLATKYNEQPKNKKVVKLTELKRMECLYAKMDDNQKKGAVSFPECPPPPKAPMVAKGEKTCIPPPECKKESK</sequence>
<evidence type="ECO:0000256" key="1">
    <source>
        <dbReference type="SAM" id="MobiDB-lite"/>
    </source>
</evidence>
<keyword evidence="2" id="KW-1133">Transmembrane helix</keyword>
<dbReference type="Proteomes" id="UP001497602">
    <property type="component" value="Unassembled WGS sequence"/>
</dbReference>
<protein>
    <submittedName>
        <fullName evidence="4">Bla regulator protein blaR1</fullName>
    </submittedName>
</protein>
<feature type="region of interest" description="Disordered" evidence="1">
    <location>
        <begin position="325"/>
        <end position="358"/>
    </location>
</feature>
<reference evidence="4 5" key="1">
    <citation type="submission" date="2024-05" db="EMBL/GenBank/DDBJ databases">
        <authorList>
            <person name="Duchaud E."/>
        </authorList>
    </citation>
    <scope>NUCLEOTIDE SEQUENCE [LARGE SCALE GENOMIC DNA]</scope>
    <source>
        <strain evidence="4">Ena-SAMPLE-TAB-13-05-2024-13:56:06:370-140305</strain>
    </source>
</reference>
<keyword evidence="2" id="KW-0472">Membrane</keyword>
<evidence type="ECO:0000256" key="2">
    <source>
        <dbReference type="SAM" id="Phobius"/>
    </source>
</evidence>
<comment type="caution">
    <text evidence="4">The sequence shown here is derived from an EMBL/GenBank/DDBJ whole genome shotgun (WGS) entry which is preliminary data.</text>
</comment>
<dbReference type="EMBL" id="CAXJRC010000022">
    <property type="protein sequence ID" value="CAL2107093.1"/>
    <property type="molecule type" value="Genomic_DNA"/>
</dbReference>
<dbReference type="InterPro" id="IPR008756">
    <property type="entry name" value="Peptidase_M56"/>
</dbReference>
<dbReference type="PANTHER" id="PTHR34978:SF3">
    <property type="entry name" value="SLR0241 PROTEIN"/>
    <property type="match status" value="1"/>
</dbReference>
<organism evidence="4 5">
    <name type="scientific">Tenacibaculum vairaonense</name>
    <dbReference type="NCBI Taxonomy" id="3137860"/>
    <lineage>
        <taxon>Bacteria</taxon>
        <taxon>Pseudomonadati</taxon>
        <taxon>Bacteroidota</taxon>
        <taxon>Flavobacteriia</taxon>
        <taxon>Flavobacteriales</taxon>
        <taxon>Flavobacteriaceae</taxon>
        <taxon>Tenacibaculum</taxon>
    </lineage>
</organism>
<dbReference type="PANTHER" id="PTHR34978">
    <property type="entry name" value="POSSIBLE SENSOR-TRANSDUCER PROTEIN BLAR"/>
    <property type="match status" value="1"/>
</dbReference>
<evidence type="ECO:0000259" key="3">
    <source>
        <dbReference type="Pfam" id="PF05569"/>
    </source>
</evidence>
<feature type="transmembrane region" description="Helical" evidence="2">
    <location>
        <begin position="75"/>
        <end position="93"/>
    </location>
</feature>
<evidence type="ECO:0000313" key="4">
    <source>
        <dbReference type="EMBL" id="CAL2107093.1"/>
    </source>
</evidence>
<dbReference type="InterPro" id="IPR052173">
    <property type="entry name" value="Beta-lactam_resp_regulator"/>
</dbReference>